<proteinExistence type="predicted"/>
<evidence type="ECO:0000313" key="6">
    <source>
        <dbReference type="EMBL" id="KAL2782570.1"/>
    </source>
</evidence>
<evidence type="ECO:0000256" key="5">
    <source>
        <dbReference type="SAM" id="Phobius"/>
    </source>
</evidence>
<sequence length="326" mass="37834">MRFSAGTANQPEARNYIPCQLQPSERRPNLVYYRYELGNKRSICLFTERQVASSFTIPDRDRETVESIRRLERLSAIQSLSLHPFWCHFVLLYHVVDTRNKPLNNSFHKLLAIESQLFDGSLIKTRPADGFGPQVQDLHEILRSLITLEHSNESDYSLIGKILMDLDLLSRESSFEVKFAFDVESEAHLQRAFLSLQHVCEDRRRRCKNRKQRAQNLVELVYNLTANRDSLTSMEIARKNADIARDTKKDSESMYAISIVTMLYLPASLVCGFFGTNFFALEAKNDGRLAFLVSDLCWIYGLSTVLLTTFTFSIWLGWQRRRKEEE</sequence>
<name>A0ABR4FH47_9EURO</name>
<reference evidence="6 7" key="1">
    <citation type="submission" date="2024-07" db="EMBL/GenBank/DDBJ databases">
        <title>Section-level genome sequencing and comparative genomics of Aspergillus sections Usti and Cavernicolus.</title>
        <authorList>
            <consortium name="Lawrence Berkeley National Laboratory"/>
            <person name="Nybo J.L."/>
            <person name="Vesth T.C."/>
            <person name="Theobald S."/>
            <person name="Frisvad J.C."/>
            <person name="Larsen T.O."/>
            <person name="Kjaerboelling I."/>
            <person name="Rothschild-Mancinelli K."/>
            <person name="Lyhne E.K."/>
            <person name="Kogle M.E."/>
            <person name="Barry K."/>
            <person name="Clum A."/>
            <person name="Na H."/>
            <person name="Ledsgaard L."/>
            <person name="Lin J."/>
            <person name="Lipzen A."/>
            <person name="Kuo A."/>
            <person name="Riley R."/>
            <person name="Mondo S."/>
            <person name="Labutti K."/>
            <person name="Haridas S."/>
            <person name="Pangalinan J."/>
            <person name="Salamov A.A."/>
            <person name="Simmons B.A."/>
            <person name="Magnuson J.K."/>
            <person name="Chen J."/>
            <person name="Drula E."/>
            <person name="Henrissat B."/>
            <person name="Wiebenga A."/>
            <person name="Lubbers R.J."/>
            <person name="Gomes A.C."/>
            <person name="Makela M.R."/>
            <person name="Stajich J."/>
            <person name="Grigoriev I.V."/>
            <person name="Mortensen U.H."/>
            <person name="De Vries R.P."/>
            <person name="Baker S.E."/>
            <person name="Andersen M.R."/>
        </authorList>
    </citation>
    <scope>NUCLEOTIDE SEQUENCE [LARGE SCALE GENOMIC DNA]</scope>
    <source>
        <strain evidence="6 7">CBS 209.92</strain>
    </source>
</reference>
<feature type="transmembrane region" description="Helical" evidence="5">
    <location>
        <begin position="298"/>
        <end position="318"/>
    </location>
</feature>
<gene>
    <name evidence="6" type="ORF">BJX66DRAFT_176765</name>
</gene>
<dbReference type="Gene3D" id="1.20.58.340">
    <property type="entry name" value="Magnesium transport protein CorA, transmembrane region"/>
    <property type="match status" value="1"/>
</dbReference>
<comment type="caution">
    <text evidence="6">The sequence shown here is derived from an EMBL/GenBank/DDBJ whole genome shotgun (WGS) entry which is preliminary data.</text>
</comment>
<keyword evidence="2 5" id="KW-0812">Transmembrane</keyword>
<protein>
    <submittedName>
        <fullName evidence="6">Uncharacterized protein</fullName>
    </submittedName>
</protein>
<evidence type="ECO:0000313" key="7">
    <source>
        <dbReference type="Proteomes" id="UP001610563"/>
    </source>
</evidence>
<dbReference type="Proteomes" id="UP001610563">
    <property type="component" value="Unassembled WGS sequence"/>
</dbReference>
<organism evidence="6 7">
    <name type="scientific">Aspergillus keveii</name>
    <dbReference type="NCBI Taxonomy" id="714993"/>
    <lineage>
        <taxon>Eukaryota</taxon>
        <taxon>Fungi</taxon>
        <taxon>Dikarya</taxon>
        <taxon>Ascomycota</taxon>
        <taxon>Pezizomycotina</taxon>
        <taxon>Eurotiomycetes</taxon>
        <taxon>Eurotiomycetidae</taxon>
        <taxon>Eurotiales</taxon>
        <taxon>Aspergillaceae</taxon>
        <taxon>Aspergillus</taxon>
        <taxon>Aspergillus subgen. Nidulantes</taxon>
    </lineage>
</organism>
<dbReference type="EMBL" id="JBFTWV010000385">
    <property type="protein sequence ID" value="KAL2782570.1"/>
    <property type="molecule type" value="Genomic_DNA"/>
</dbReference>
<evidence type="ECO:0000256" key="3">
    <source>
        <dbReference type="ARBA" id="ARBA00022989"/>
    </source>
</evidence>
<comment type="subcellular location">
    <subcellularLocation>
        <location evidence="1">Membrane</location>
        <topology evidence="1">Multi-pass membrane protein</topology>
    </subcellularLocation>
</comment>
<dbReference type="SUPFAM" id="SSF144083">
    <property type="entry name" value="Magnesium transport protein CorA, transmembrane region"/>
    <property type="match status" value="1"/>
</dbReference>
<keyword evidence="3 5" id="KW-1133">Transmembrane helix</keyword>
<keyword evidence="4 5" id="KW-0472">Membrane</keyword>
<evidence type="ECO:0000256" key="4">
    <source>
        <dbReference type="ARBA" id="ARBA00023136"/>
    </source>
</evidence>
<keyword evidence="7" id="KW-1185">Reference proteome</keyword>
<feature type="transmembrane region" description="Helical" evidence="5">
    <location>
        <begin position="255"/>
        <end position="278"/>
    </location>
</feature>
<accession>A0ABR4FH47</accession>
<evidence type="ECO:0000256" key="1">
    <source>
        <dbReference type="ARBA" id="ARBA00004141"/>
    </source>
</evidence>
<evidence type="ECO:0000256" key="2">
    <source>
        <dbReference type="ARBA" id="ARBA00022692"/>
    </source>
</evidence>
<dbReference type="InterPro" id="IPR045863">
    <property type="entry name" value="CorA_TM1_TM2"/>
</dbReference>